<proteinExistence type="predicted"/>
<reference evidence="2" key="2">
    <citation type="submission" date="2020-04" db="EMBL/GenBank/DDBJ databases">
        <authorList>
            <consortium name="NCBI Genome Project"/>
        </authorList>
    </citation>
    <scope>NUCLEOTIDE SEQUENCE</scope>
    <source>
        <strain evidence="2">CBS 342.82</strain>
    </source>
</reference>
<dbReference type="OrthoDB" id="6428749at2759"/>
<organism evidence="2">
    <name type="scientific">Dissoconium aciculare CBS 342.82</name>
    <dbReference type="NCBI Taxonomy" id="1314786"/>
    <lineage>
        <taxon>Eukaryota</taxon>
        <taxon>Fungi</taxon>
        <taxon>Dikarya</taxon>
        <taxon>Ascomycota</taxon>
        <taxon>Pezizomycotina</taxon>
        <taxon>Dothideomycetes</taxon>
        <taxon>Dothideomycetidae</taxon>
        <taxon>Mycosphaerellales</taxon>
        <taxon>Dissoconiaceae</taxon>
        <taxon>Dissoconium</taxon>
    </lineage>
</organism>
<reference evidence="2" key="1">
    <citation type="submission" date="2020-01" db="EMBL/GenBank/DDBJ databases">
        <authorList>
            <consortium name="DOE Joint Genome Institute"/>
            <person name="Haridas S."/>
            <person name="Albert R."/>
            <person name="Binder M."/>
            <person name="Bloem J."/>
            <person name="Labutti K."/>
            <person name="Salamov A."/>
            <person name="Andreopoulos B."/>
            <person name="Baker S.E."/>
            <person name="Barry K."/>
            <person name="Bills G."/>
            <person name="Bluhm B.H."/>
            <person name="Cannon C."/>
            <person name="Castanera R."/>
            <person name="Culley D.E."/>
            <person name="Daum C."/>
            <person name="Ezra D."/>
            <person name="Gonzalez J.B."/>
            <person name="Henrissat B."/>
            <person name="Kuo A."/>
            <person name="Liang C."/>
            <person name="Lipzen A."/>
            <person name="Lutzoni F."/>
            <person name="Magnuson J."/>
            <person name="Mondo S."/>
            <person name="Nolan M."/>
            <person name="Ohm R."/>
            <person name="Pangilinan J."/>
            <person name="Park H.-J."/>
            <person name="Ramirez L."/>
            <person name="Alfaro M."/>
            <person name="Sun H."/>
            <person name="Tritt A."/>
            <person name="Yoshinaga Y."/>
            <person name="Zwiers L.-H."/>
            <person name="Turgeon B.G."/>
            <person name="Goodwin S.B."/>
            <person name="Spatafora J.W."/>
            <person name="Crous P.W."/>
            <person name="Grigoriev I.V."/>
        </authorList>
    </citation>
    <scope>NUCLEOTIDE SEQUENCE</scope>
    <source>
        <strain evidence="2">CBS 342.82</strain>
    </source>
</reference>
<feature type="non-terminal residue" evidence="2">
    <location>
        <position position="1"/>
    </location>
</feature>
<dbReference type="Gene3D" id="3.90.1300.10">
    <property type="entry name" value="Amidase signature (AS) domain"/>
    <property type="match status" value="1"/>
</dbReference>
<dbReference type="RefSeq" id="XP_033462253.1">
    <property type="nucleotide sequence ID" value="XM_033601031.1"/>
</dbReference>
<dbReference type="InterPro" id="IPR036928">
    <property type="entry name" value="AS_sf"/>
</dbReference>
<evidence type="ECO:0008006" key="3">
    <source>
        <dbReference type="Google" id="ProtNLM"/>
    </source>
</evidence>
<dbReference type="SUPFAM" id="SSF75304">
    <property type="entry name" value="Amidase signature (AS) enzymes"/>
    <property type="match status" value="1"/>
</dbReference>
<dbReference type="AlphaFoldDB" id="A0A6J3MED9"/>
<sequence length="106" mass="11366">DKYEALRPIFNTFAILYDAIITPSSADDSLKGLYDMGDVCLKFSSDAMGLHTPVIRVPAFAGTNGMSVGLSIVAAKGLDQRLLQVAKRIGGALMIEGSWRMIEGSE</sequence>
<gene>
    <name evidence="2" type="ORF">K489DRAFT_314669</name>
</gene>
<dbReference type="Proteomes" id="UP000504637">
    <property type="component" value="Unplaced"/>
</dbReference>
<evidence type="ECO:0000313" key="1">
    <source>
        <dbReference type="Proteomes" id="UP000504637"/>
    </source>
</evidence>
<evidence type="ECO:0000313" key="2">
    <source>
        <dbReference type="RefSeq" id="XP_033462253.1"/>
    </source>
</evidence>
<keyword evidence="1" id="KW-1185">Reference proteome</keyword>
<name>A0A6J3MED9_9PEZI</name>
<accession>A0A6J3MED9</accession>
<protein>
    <recommendedName>
        <fullName evidence="3">Amidase signature enzyme</fullName>
    </recommendedName>
</protein>
<reference evidence="2" key="3">
    <citation type="submission" date="2025-08" db="UniProtKB">
        <authorList>
            <consortium name="RefSeq"/>
        </authorList>
    </citation>
    <scope>IDENTIFICATION</scope>
    <source>
        <strain evidence="2">CBS 342.82</strain>
    </source>
</reference>
<dbReference type="GeneID" id="54358831"/>